<dbReference type="Gene3D" id="1.10.443.10">
    <property type="entry name" value="Intergrase catalytic core"/>
    <property type="match status" value="1"/>
</dbReference>
<dbReference type="Pfam" id="PF13356">
    <property type="entry name" value="Arm-DNA-bind_3"/>
    <property type="match status" value="1"/>
</dbReference>
<feature type="domain" description="Tyr recombinase" evidence="6">
    <location>
        <begin position="225"/>
        <end position="412"/>
    </location>
</feature>
<comment type="similarity">
    <text evidence="1">Belongs to the 'phage' integrase family.</text>
</comment>
<gene>
    <name evidence="7" type="ORF">OF850_20690</name>
</gene>
<dbReference type="PROSITE" id="PS51898">
    <property type="entry name" value="TYR_RECOMBINASE"/>
    <property type="match status" value="1"/>
</dbReference>
<keyword evidence="3" id="KW-0238">DNA-binding</keyword>
<name>A0ABT3P0V1_9PROT</name>
<evidence type="ECO:0000259" key="6">
    <source>
        <dbReference type="PROSITE" id="PS51898"/>
    </source>
</evidence>
<proteinExistence type="inferred from homology"/>
<dbReference type="Gene3D" id="1.10.150.130">
    <property type="match status" value="1"/>
</dbReference>
<dbReference type="PANTHER" id="PTHR30629:SF2">
    <property type="entry name" value="PROPHAGE INTEGRASE INTS-RELATED"/>
    <property type="match status" value="1"/>
</dbReference>
<evidence type="ECO:0000256" key="4">
    <source>
        <dbReference type="ARBA" id="ARBA00023172"/>
    </source>
</evidence>
<evidence type="ECO:0000313" key="8">
    <source>
        <dbReference type="Proteomes" id="UP001526430"/>
    </source>
</evidence>
<dbReference type="InterPro" id="IPR038488">
    <property type="entry name" value="Integrase_DNA-bd_sf"/>
</dbReference>
<dbReference type="InterPro" id="IPR025166">
    <property type="entry name" value="Integrase_DNA_bind_dom"/>
</dbReference>
<accession>A0ABT3P0V1</accession>
<dbReference type="InterPro" id="IPR002104">
    <property type="entry name" value="Integrase_catalytic"/>
</dbReference>
<dbReference type="InterPro" id="IPR010998">
    <property type="entry name" value="Integrase_recombinase_N"/>
</dbReference>
<dbReference type="PANTHER" id="PTHR30629">
    <property type="entry name" value="PROPHAGE INTEGRASE"/>
    <property type="match status" value="1"/>
</dbReference>
<dbReference type="CDD" id="cd00801">
    <property type="entry name" value="INT_P4_C"/>
    <property type="match status" value="1"/>
</dbReference>
<reference evidence="7 8" key="1">
    <citation type="submission" date="2022-10" db="EMBL/GenBank/DDBJ databases">
        <title>Roseococcus glaciei nov., sp. nov., isolated from glacier.</title>
        <authorList>
            <person name="Liu Q."/>
            <person name="Xin Y.-H."/>
        </authorList>
    </citation>
    <scope>NUCLEOTIDE SEQUENCE [LARGE SCALE GENOMIC DNA]</scope>
    <source>
        <strain evidence="7 8">MDT2-1-1</strain>
    </source>
</reference>
<evidence type="ECO:0000313" key="7">
    <source>
        <dbReference type="EMBL" id="MCW8088026.1"/>
    </source>
</evidence>
<protein>
    <submittedName>
        <fullName evidence="7">Tyrosine-type recombinase/integrase</fullName>
    </submittedName>
</protein>
<dbReference type="RefSeq" id="WP_301592230.1">
    <property type="nucleotide sequence ID" value="NZ_JAPFQI010000025.1"/>
</dbReference>
<sequence>MPKLTEALIAKLSPPPGRKDRLVFDGDVKGLGVRATLGKGSAGAPEVRRLFLLQWTDKATGRKRREPLGAWPGLTLSKAREAAQVRLGRVAAGFDPKAEREERRAEDARRREEEARRKRDAAYTLGALLEEWAALHLASRRPRYAAEARRALRHAFAKDLDCPATALDHARAMVVLDAIAAAGSVAMAGRMLAYGRACFAWAVKRRKLAANPFAGLPMPAAAGEARDRVLTDAEMGAVWRAAGGLGPTFGPLVRLLLLTAARREEVAAMRWGELAPDLSTWTLPASRAKNGKAHIVHLSAPARSILRGVPRVEGQDLLFTTTGETAPSGFSRVKRSLDAAVAADLAKQEVETAGAPWRLHDLRRTCVTWLASNGFPPHVADKLLNHATGTISGVAAVYQRAEFLAERKEALEVWGAHVLACGEGSAKRGDKVADLAAARRARSRLGA</sequence>
<organism evidence="7 8">
    <name type="scientific">Sabulicella glaciei</name>
    <dbReference type="NCBI Taxonomy" id="2984948"/>
    <lineage>
        <taxon>Bacteria</taxon>
        <taxon>Pseudomonadati</taxon>
        <taxon>Pseudomonadota</taxon>
        <taxon>Alphaproteobacteria</taxon>
        <taxon>Acetobacterales</taxon>
        <taxon>Acetobacteraceae</taxon>
        <taxon>Sabulicella</taxon>
    </lineage>
</organism>
<feature type="region of interest" description="Disordered" evidence="5">
    <location>
        <begin position="96"/>
        <end position="116"/>
    </location>
</feature>
<dbReference type="Gene3D" id="3.30.160.390">
    <property type="entry name" value="Integrase, DNA-binding domain"/>
    <property type="match status" value="1"/>
</dbReference>
<dbReference type="Pfam" id="PF00589">
    <property type="entry name" value="Phage_integrase"/>
    <property type="match status" value="1"/>
</dbReference>
<comment type="caution">
    <text evidence="7">The sequence shown here is derived from an EMBL/GenBank/DDBJ whole genome shotgun (WGS) entry which is preliminary data.</text>
</comment>
<dbReference type="InterPro" id="IPR011010">
    <property type="entry name" value="DNA_brk_join_enz"/>
</dbReference>
<dbReference type="InterPro" id="IPR013762">
    <property type="entry name" value="Integrase-like_cat_sf"/>
</dbReference>
<evidence type="ECO:0000256" key="1">
    <source>
        <dbReference type="ARBA" id="ARBA00008857"/>
    </source>
</evidence>
<evidence type="ECO:0000256" key="5">
    <source>
        <dbReference type="SAM" id="MobiDB-lite"/>
    </source>
</evidence>
<evidence type="ECO:0000256" key="2">
    <source>
        <dbReference type="ARBA" id="ARBA00022908"/>
    </source>
</evidence>
<evidence type="ECO:0000256" key="3">
    <source>
        <dbReference type="ARBA" id="ARBA00023125"/>
    </source>
</evidence>
<dbReference type="EMBL" id="JAPFQI010000025">
    <property type="protein sequence ID" value="MCW8088026.1"/>
    <property type="molecule type" value="Genomic_DNA"/>
</dbReference>
<keyword evidence="8" id="KW-1185">Reference proteome</keyword>
<dbReference type="Proteomes" id="UP001526430">
    <property type="component" value="Unassembled WGS sequence"/>
</dbReference>
<keyword evidence="2" id="KW-0229">DNA integration</keyword>
<dbReference type="InterPro" id="IPR050808">
    <property type="entry name" value="Phage_Integrase"/>
</dbReference>
<dbReference type="SUPFAM" id="SSF56349">
    <property type="entry name" value="DNA breaking-rejoining enzymes"/>
    <property type="match status" value="1"/>
</dbReference>
<keyword evidence="4" id="KW-0233">DNA recombination</keyword>